<dbReference type="InterPro" id="IPR028098">
    <property type="entry name" value="Glyco_trans_4-like_N"/>
</dbReference>
<keyword evidence="4" id="KW-1185">Reference proteome</keyword>
<dbReference type="PANTHER" id="PTHR12526">
    <property type="entry name" value="GLYCOSYLTRANSFERASE"/>
    <property type="match status" value="1"/>
</dbReference>
<dbReference type="InterPro" id="IPR001296">
    <property type="entry name" value="Glyco_trans_1"/>
</dbReference>
<comment type="caution">
    <text evidence="3">The sequence shown here is derived from an EMBL/GenBank/DDBJ whole genome shotgun (WGS) entry which is preliminary data.</text>
</comment>
<reference evidence="3 4" key="1">
    <citation type="submission" date="2020-11" db="EMBL/GenBank/DDBJ databases">
        <title>Taxonomic investigation of Rahnella spp.</title>
        <authorList>
            <person name="Lee S.D."/>
        </authorList>
    </citation>
    <scope>NUCLEOTIDE SEQUENCE [LARGE SCALE GENOMIC DNA]</scope>
    <source>
        <strain evidence="3 4">SAP-10</strain>
    </source>
</reference>
<name>A0ABS0DXN7_9GAMM</name>
<organism evidence="3 4">
    <name type="scientific">Rahnella victoriana</name>
    <dbReference type="NCBI Taxonomy" id="1510570"/>
    <lineage>
        <taxon>Bacteria</taxon>
        <taxon>Pseudomonadati</taxon>
        <taxon>Pseudomonadota</taxon>
        <taxon>Gammaproteobacteria</taxon>
        <taxon>Enterobacterales</taxon>
        <taxon>Yersiniaceae</taxon>
        <taxon>Rahnella</taxon>
    </lineage>
</organism>
<evidence type="ECO:0000259" key="1">
    <source>
        <dbReference type="Pfam" id="PF00534"/>
    </source>
</evidence>
<proteinExistence type="predicted"/>
<feature type="domain" description="Glycosyltransferase subfamily 4-like N-terminal" evidence="2">
    <location>
        <begin position="23"/>
        <end position="188"/>
    </location>
</feature>
<dbReference type="EMBL" id="JADOBH010000009">
    <property type="protein sequence ID" value="MBF7958666.1"/>
    <property type="molecule type" value="Genomic_DNA"/>
</dbReference>
<gene>
    <name evidence="3" type="ORF">IV431_24255</name>
</gene>
<dbReference type="RefSeq" id="WP_195818207.1">
    <property type="nucleotide sequence ID" value="NZ_JADOBH010000009.1"/>
</dbReference>
<protein>
    <submittedName>
        <fullName evidence="3">Glycosyltransferase family 4 protein</fullName>
    </submittedName>
</protein>
<sequence length="381" mass="42946">MTDAAETKNIRLAIVRQKYRPDGGAERFISRALEALDDQNIDLNIITRQWEGKPNPQWKIHLCNPSKYGRVSREKGFAVAARQCWEQQHFDIVQSHERIPGCDIFRAGDGAHRVWLEQRARVISPFQRFLTRISPYHRYVLQAEEAMFHSAELKKIICNSGMVKRDIMRCYGVDESRFEVIYNAIDSEKFMPATEEQRRSSREALSIPSAAVALIYVGSGFERKGLKPAIEAIASGDRYLIVVGQDKDQKKYELLAQQSGCADRVRFTGVQNNVLPYYHAADGMILPTLYDPFPNVILEAMACGLPVITSQTCGGAEFITQGKEGFVCDALDVASLSVFVKKIPSRQENDDMGKAARARILPYSPKNLSQQLVALYHSLLV</sequence>
<dbReference type="PANTHER" id="PTHR12526:SF623">
    <property type="entry name" value="WABG"/>
    <property type="match status" value="1"/>
</dbReference>
<accession>A0ABS0DXN7</accession>
<dbReference type="Gene3D" id="3.40.50.2000">
    <property type="entry name" value="Glycogen Phosphorylase B"/>
    <property type="match status" value="2"/>
</dbReference>
<dbReference type="Pfam" id="PF13439">
    <property type="entry name" value="Glyco_transf_4"/>
    <property type="match status" value="1"/>
</dbReference>
<feature type="domain" description="Glycosyl transferase family 1" evidence="1">
    <location>
        <begin position="199"/>
        <end position="358"/>
    </location>
</feature>
<dbReference type="Proteomes" id="UP000600307">
    <property type="component" value="Unassembled WGS sequence"/>
</dbReference>
<dbReference type="SUPFAM" id="SSF53756">
    <property type="entry name" value="UDP-Glycosyltransferase/glycogen phosphorylase"/>
    <property type="match status" value="1"/>
</dbReference>
<evidence type="ECO:0000313" key="3">
    <source>
        <dbReference type="EMBL" id="MBF7958666.1"/>
    </source>
</evidence>
<evidence type="ECO:0000313" key="4">
    <source>
        <dbReference type="Proteomes" id="UP000600307"/>
    </source>
</evidence>
<dbReference type="CDD" id="cd03801">
    <property type="entry name" value="GT4_PimA-like"/>
    <property type="match status" value="1"/>
</dbReference>
<evidence type="ECO:0000259" key="2">
    <source>
        <dbReference type="Pfam" id="PF13439"/>
    </source>
</evidence>
<dbReference type="Pfam" id="PF00534">
    <property type="entry name" value="Glycos_transf_1"/>
    <property type="match status" value="1"/>
</dbReference>